<comment type="caution">
    <text evidence="7">The sequence shown here is derived from an EMBL/GenBank/DDBJ whole genome shotgun (WGS) entry which is preliminary data.</text>
</comment>
<dbReference type="InterPro" id="IPR008988">
    <property type="entry name" value="Transcriptional_repressor_C"/>
</dbReference>
<evidence type="ECO:0000313" key="7">
    <source>
        <dbReference type="EMBL" id="MFC5992796.1"/>
    </source>
</evidence>
<evidence type="ECO:0000256" key="4">
    <source>
        <dbReference type="ARBA" id="ARBA00023267"/>
    </source>
</evidence>
<dbReference type="InterPro" id="IPR004408">
    <property type="entry name" value="Biotin_CoA_COase_ligase"/>
</dbReference>
<evidence type="ECO:0000256" key="2">
    <source>
        <dbReference type="ARBA" id="ARBA00022741"/>
    </source>
</evidence>
<keyword evidence="8" id="KW-1185">Reference proteome</keyword>
<dbReference type="EMBL" id="JBHSQW010000001">
    <property type="protein sequence ID" value="MFC5992796.1"/>
    <property type="molecule type" value="Genomic_DNA"/>
</dbReference>
<dbReference type="Pfam" id="PF02237">
    <property type="entry name" value="BPL_C"/>
    <property type="match status" value="1"/>
</dbReference>
<keyword evidence="3" id="KW-0067">ATP-binding</keyword>
<dbReference type="PANTHER" id="PTHR12835:SF5">
    <property type="entry name" value="BIOTIN--PROTEIN LIGASE"/>
    <property type="match status" value="1"/>
</dbReference>
<dbReference type="InterPro" id="IPR045864">
    <property type="entry name" value="aa-tRNA-synth_II/BPL/LPL"/>
</dbReference>
<organism evidence="7 8">
    <name type="scientific">Pseudonocardia hispaniensis</name>
    <dbReference type="NCBI Taxonomy" id="904933"/>
    <lineage>
        <taxon>Bacteria</taxon>
        <taxon>Bacillati</taxon>
        <taxon>Actinomycetota</taxon>
        <taxon>Actinomycetes</taxon>
        <taxon>Pseudonocardiales</taxon>
        <taxon>Pseudonocardiaceae</taxon>
        <taxon>Pseudonocardia</taxon>
    </lineage>
</organism>
<keyword evidence="4" id="KW-0092">Biotin</keyword>
<dbReference type="Gene3D" id="3.30.930.10">
    <property type="entry name" value="Bira Bifunctional Protein, Domain 2"/>
    <property type="match status" value="1"/>
</dbReference>
<evidence type="ECO:0000313" key="8">
    <source>
        <dbReference type="Proteomes" id="UP001596302"/>
    </source>
</evidence>
<dbReference type="NCBIfam" id="TIGR00121">
    <property type="entry name" value="birA_ligase"/>
    <property type="match status" value="1"/>
</dbReference>
<proteinExistence type="predicted"/>
<dbReference type="Pfam" id="PF03099">
    <property type="entry name" value="BPL_LplA_LipB"/>
    <property type="match status" value="1"/>
</dbReference>
<feature type="domain" description="BPL/LPL catalytic" evidence="6">
    <location>
        <begin position="11"/>
        <end position="202"/>
    </location>
</feature>
<dbReference type="Gene3D" id="2.30.30.100">
    <property type="match status" value="1"/>
</dbReference>
<dbReference type="PANTHER" id="PTHR12835">
    <property type="entry name" value="BIOTIN PROTEIN LIGASE"/>
    <property type="match status" value="1"/>
</dbReference>
<dbReference type="InterPro" id="IPR004143">
    <property type="entry name" value="BPL_LPL_catalytic"/>
</dbReference>
<reference evidence="8" key="1">
    <citation type="journal article" date="2019" name="Int. J. Syst. Evol. Microbiol.">
        <title>The Global Catalogue of Microorganisms (GCM) 10K type strain sequencing project: providing services to taxonomists for standard genome sequencing and annotation.</title>
        <authorList>
            <consortium name="The Broad Institute Genomics Platform"/>
            <consortium name="The Broad Institute Genome Sequencing Center for Infectious Disease"/>
            <person name="Wu L."/>
            <person name="Ma J."/>
        </authorList>
    </citation>
    <scope>NUCLEOTIDE SEQUENCE [LARGE SCALE GENOMIC DNA]</scope>
    <source>
        <strain evidence="8">CCM 8391</strain>
    </source>
</reference>
<evidence type="ECO:0000256" key="1">
    <source>
        <dbReference type="ARBA" id="ARBA00022598"/>
    </source>
</evidence>
<dbReference type="CDD" id="cd16442">
    <property type="entry name" value="BPL"/>
    <property type="match status" value="1"/>
</dbReference>
<protein>
    <recommendedName>
        <fullName evidence="5">biotin--[biotin carboxyl-carrier protein] ligase</fullName>
        <ecNumber evidence="5">6.3.4.15</ecNumber>
    </recommendedName>
</protein>
<gene>
    <name evidence="7" type="ORF">ACFQE5_01060</name>
</gene>
<keyword evidence="2" id="KW-0547">Nucleotide-binding</keyword>
<sequence>MSPDTSPLDVDRLRTTLLAPVGPWANLDVVERTGSTNADLLAAAAAGAPDRSVLVAEHQASGRGRLARTWESPPGSGITVSVLWRPVGVPADRFGWLPMLGGLALLDAVREFCPAEAGLKWPNDLLLGTEQRKAAGILAEMTAVGGGGPGVVLGIGLNVAASRAQLPAGATSLAEEGAADVDRSDLLIVLLTRLAEREAHWREAGGDAEAAGLHAAYRAACLSLGMQVRVELPGGETRVGMAEDIDGHGRLLLLGQDGARQGVTAGDVVHLRPASG</sequence>
<dbReference type="InterPro" id="IPR003142">
    <property type="entry name" value="BPL_C"/>
</dbReference>
<dbReference type="RefSeq" id="WP_379581688.1">
    <property type="nucleotide sequence ID" value="NZ_JBHSQW010000001.1"/>
</dbReference>
<dbReference type="GO" id="GO:0004077">
    <property type="term" value="F:biotin--[biotin carboxyl-carrier protein] ligase activity"/>
    <property type="evidence" value="ECO:0007669"/>
    <property type="project" value="UniProtKB-EC"/>
</dbReference>
<keyword evidence="1 7" id="KW-0436">Ligase</keyword>
<name>A0ABW1IWE3_9PSEU</name>
<dbReference type="PROSITE" id="PS51733">
    <property type="entry name" value="BPL_LPL_CATALYTIC"/>
    <property type="match status" value="1"/>
</dbReference>
<evidence type="ECO:0000259" key="6">
    <source>
        <dbReference type="PROSITE" id="PS51733"/>
    </source>
</evidence>
<accession>A0ABW1IWE3</accession>
<dbReference type="SUPFAM" id="SSF50037">
    <property type="entry name" value="C-terminal domain of transcriptional repressors"/>
    <property type="match status" value="1"/>
</dbReference>
<dbReference type="SUPFAM" id="SSF55681">
    <property type="entry name" value="Class II aaRS and biotin synthetases"/>
    <property type="match status" value="1"/>
</dbReference>
<evidence type="ECO:0000256" key="3">
    <source>
        <dbReference type="ARBA" id="ARBA00022840"/>
    </source>
</evidence>
<evidence type="ECO:0000256" key="5">
    <source>
        <dbReference type="ARBA" id="ARBA00024227"/>
    </source>
</evidence>
<dbReference type="EC" id="6.3.4.15" evidence="5"/>
<dbReference type="Proteomes" id="UP001596302">
    <property type="component" value="Unassembled WGS sequence"/>
</dbReference>